<comment type="caution">
    <text evidence="6">The sequence shown here is derived from an EMBL/GenBank/DDBJ whole genome shotgun (WGS) entry which is preliminary data.</text>
</comment>
<reference evidence="6 7" key="2">
    <citation type="submission" date="2015-01" db="EMBL/GenBank/DDBJ databases">
        <authorList>
            <consortium name="NBRP consortium"/>
            <person name="Sawabe T."/>
            <person name="Meirelles P."/>
            <person name="Feng G."/>
            <person name="Sayaka M."/>
            <person name="Hattori M."/>
            <person name="Ohkuma M."/>
        </authorList>
    </citation>
    <scope>NUCLEOTIDE SEQUENCE [LARGE SCALE GENOMIC DNA]</scope>
    <source>
        <strain evidence="6 7">JCM19232</strain>
    </source>
</reference>
<dbReference type="Gene3D" id="3.40.190.10">
    <property type="entry name" value="Periplasmic binding protein-like II"/>
    <property type="match status" value="2"/>
</dbReference>
<dbReference type="Pfam" id="PF03466">
    <property type="entry name" value="LysR_substrate"/>
    <property type="match status" value="1"/>
</dbReference>
<evidence type="ECO:0000256" key="1">
    <source>
        <dbReference type="ARBA" id="ARBA00009437"/>
    </source>
</evidence>
<evidence type="ECO:0000313" key="7">
    <source>
        <dbReference type="Proteomes" id="UP000031670"/>
    </source>
</evidence>
<dbReference type="EMBL" id="BBSA01000016">
    <property type="protein sequence ID" value="GAM65017.1"/>
    <property type="molecule type" value="Genomic_DNA"/>
</dbReference>
<protein>
    <submittedName>
        <fullName evidence="6">Transcriptional regulator</fullName>
    </submittedName>
</protein>
<sequence>MPVADEVLNRARDISSLLSNEKILSGELKLGASNTIGNQLLPILIRDFNQSHQANITFTIELSNSLELANKVIDYQLDMAFIESGEDSDKLSRSPFGHDKMCVICPKDSPLLNAQTPTLTDLEDHHWIIRESGSGSRDYFTQHIANNLQTWHKRFELNSSEAIITSVSAGLGLACLSELSVETAVKAGKVSKLELSLPQDRGMQLVLHRDKYLNPLLSTFKTFALAWRLDDQLANPASRLDCNE</sequence>
<dbReference type="SUPFAM" id="SSF53850">
    <property type="entry name" value="Periplasmic binding protein-like II"/>
    <property type="match status" value="1"/>
</dbReference>
<accession>A0A0B8PJZ6</accession>
<keyword evidence="2" id="KW-0805">Transcription regulation</keyword>
<dbReference type="PANTHER" id="PTHR30126">
    <property type="entry name" value="HTH-TYPE TRANSCRIPTIONAL REGULATOR"/>
    <property type="match status" value="1"/>
</dbReference>
<proteinExistence type="inferred from homology"/>
<gene>
    <name evidence="6" type="ORF">JCM19232_61</name>
</gene>
<dbReference type="Proteomes" id="UP000031670">
    <property type="component" value="Unassembled WGS sequence"/>
</dbReference>
<evidence type="ECO:0000256" key="3">
    <source>
        <dbReference type="ARBA" id="ARBA00023125"/>
    </source>
</evidence>
<evidence type="ECO:0000313" key="6">
    <source>
        <dbReference type="EMBL" id="GAM65017.1"/>
    </source>
</evidence>
<organism evidence="6 7">
    <name type="scientific">Vibrio ishigakensis</name>
    <dbReference type="NCBI Taxonomy" id="1481914"/>
    <lineage>
        <taxon>Bacteria</taxon>
        <taxon>Pseudomonadati</taxon>
        <taxon>Pseudomonadota</taxon>
        <taxon>Gammaproteobacteria</taxon>
        <taxon>Vibrionales</taxon>
        <taxon>Vibrionaceae</taxon>
        <taxon>Vibrio</taxon>
    </lineage>
</organism>
<evidence type="ECO:0000256" key="4">
    <source>
        <dbReference type="ARBA" id="ARBA00023163"/>
    </source>
</evidence>
<reference evidence="6 7" key="1">
    <citation type="submission" date="2015-01" db="EMBL/GenBank/DDBJ databases">
        <title>Vibrio sp. C5 JCM 19232 whole genome shotgun sequence.</title>
        <authorList>
            <person name="Sawabe T."/>
            <person name="Meirelles P."/>
            <person name="Feng G."/>
            <person name="Sayaka M."/>
            <person name="Hattori M."/>
            <person name="Ohkuma M."/>
        </authorList>
    </citation>
    <scope>NUCLEOTIDE SEQUENCE [LARGE SCALE GENOMIC DNA]</scope>
    <source>
        <strain evidence="6 7">JCM19232</strain>
    </source>
</reference>
<dbReference type="GO" id="GO:0006355">
    <property type="term" value="P:regulation of DNA-templated transcription"/>
    <property type="evidence" value="ECO:0007669"/>
    <property type="project" value="TreeGrafter"/>
</dbReference>
<dbReference type="PANTHER" id="PTHR30126:SF94">
    <property type="entry name" value="LYSR FAMILY TRANSCRIPTIONAL REGULATOR"/>
    <property type="match status" value="1"/>
</dbReference>
<keyword evidence="4" id="KW-0804">Transcription</keyword>
<name>A0A0B8PJZ6_9VIBR</name>
<feature type="domain" description="LysR substrate-binding" evidence="5">
    <location>
        <begin position="24"/>
        <end position="225"/>
    </location>
</feature>
<evidence type="ECO:0000256" key="2">
    <source>
        <dbReference type="ARBA" id="ARBA00023015"/>
    </source>
</evidence>
<comment type="similarity">
    <text evidence="1">Belongs to the LysR transcriptional regulatory family.</text>
</comment>
<dbReference type="InterPro" id="IPR005119">
    <property type="entry name" value="LysR_subst-bd"/>
</dbReference>
<evidence type="ECO:0000259" key="5">
    <source>
        <dbReference type="Pfam" id="PF03466"/>
    </source>
</evidence>
<dbReference type="GO" id="GO:0000976">
    <property type="term" value="F:transcription cis-regulatory region binding"/>
    <property type="evidence" value="ECO:0007669"/>
    <property type="project" value="TreeGrafter"/>
</dbReference>
<keyword evidence="3" id="KW-0238">DNA-binding</keyword>
<dbReference type="AlphaFoldDB" id="A0A0B8PJZ6"/>